<keyword evidence="3" id="KW-1185">Reference proteome</keyword>
<organism evidence="2 3">
    <name type="scientific">Lasiosphaeris hirsuta</name>
    <dbReference type="NCBI Taxonomy" id="260670"/>
    <lineage>
        <taxon>Eukaryota</taxon>
        <taxon>Fungi</taxon>
        <taxon>Dikarya</taxon>
        <taxon>Ascomycota</taxon>
        <taxon>Pezizomycotina</taxon>
        <taxon>Sordariomycetes</taxon>
        <taxon>Sordariomycetidae</taxon>
        <taxon>Sordariales</taxon>
        <taxon>Lasiosphaeriaceae</taxon>
        <taxon>Lasiosphaeris</taxon>
    </lineage>
</organism>
<name>A0AA40BD98_9PEZI</name>
<keyword evidence="1" id="KW-0472">Membrane</keyword>
<proteinExistence type="predicted"/>
<evidence type="ECO:0000256" key="1">
    <source>
        <dbReference type="SAM" id="Phobius"/>
    </source>
</evidence>
<evidence type="ECO:0000313" key="3">
    <source>
        <dbReference type="Proteomes" id="UP001172102"/>
    </source>
</evidence>
<dbReference type="EMBL" id="JAUKUA010000001">
    <property type="protein sequence ID" value="KAK0732056.1"/>
    <property type="molecule type" value="Genomic_DNA"/>
</dbReference>
<dbReference type="Proteomes" id="UP001172102">
    <property type="component" value="Unassembled WGS sequence"/>
</dbReference>
<reference evidence="2" key="1">
    <citation type="submission" date="2023-06" db="EMBL/GenBank/DDBJ databases">
        <title>Genome-scale phylogeny and comparative genomics of the fungal order Sordariales.</title>
        <authorList>
            <consortium name="Lawrence Berkeley National Laboratory"/>
            <person name="Hensen N."/>
            <person name="Bonometti L."/>
            <person name="Westerberg I."/>
            <person name="Brannstrom I.O."/>
            <person name="Guillou S."/>
            <person name="Cros-Aarteil S."/>
            <person name="Calhoun S."/>
            <person name="Haridas S."/>
            <person name="Kuo A."/>
            <person name="Mondo S."/>
            <person name="Pangilinan J."/>
            <person name="Riley R."/>
            <person name="Labutti K."/>
            <person name="Andreopoulos B."/>
            <person name="Lipzen A."/>
            <person name="Chen C."/>
            <person name="Yanf M."/>
            <person name="Daum C."/>
            <person name="Ng V."/>
            <person name="Clum A."/>
            <person name="Steindorff A."/>
            <person name="Ohm R."/>
            <person name="Martin F."/>
            <person name="Silar P."/>
            <person name="Natvig D."/>
            <person name="Lalanne C."/>
            <person name="Gautier V."/>
            <person name="Ament-Velasquez S.L."/>
            <person name="Kruys A."/>
            <person name="Hutchinson M.I."/>
            <person name="Powell A.J."/>
            <person name="Barry K."/>
            <person name="Miller A.N."/>
            <person name="Grigoriev I.V."/>
            <person name="Debuchy R."/>
            <person name="Gladieux P."/>
            <person name="Thoren M.H."/>
            <person name="Johannesson H."/>
        </authorList>
    </citation>
    <scope>NUCLEOTIDE SEQUENCE</scope>
    <source>
        <strain evidence="2">SMH4607-1</strain>
    </source>
</reference>
<sequence length="261" mass="29855">MRVLRFGLWELMPRDALQPRGDVNSKTANGDTPLMIVPDINVALGTPLHIALDLRDVGVIDALMNRRDLDINSFRRNNLALTNTFVTAMNLDTVDTILKREDLLPRFFRPPYPSLENEVLILLEDIYIMTHRGLHDFPLIIKALAQDCWTRGQRDKRGLLLELGLGLVVGVGILNWGCILNSTCSSSRRAWIVKWRMNMTTPSNIMQQADVFKHLHGCGADFTADPTYKHQTLLFRRHQCWRYRNSQGSLWTRMGPMTSIS</sequence>
<keyword evidence="1" id="KW-0812">Transmembrane</keyword>
<comment type="caution">
    <text evidence="2">The sequence shown here is derived from an EMBL/GenBank/DDBJ whole genome shotgun (WGS) entry which is preliminary data.</text>
</comment>
<protein>
    <submittedName>
        <fullName evidence="2">Uncharacterized protein</fullName>
    </submittedName>
</protein>
<keyword evidence="1" id="KW-1133">Transmembrane helix</keyword>
<evidence type="ECO:0000313" key="2">
    <source>
        <dbReference type="EMBL" id="KAK0732056.1"/>
    </source>
</evidence>
<accession>A0AA40BD98</accession>
<dbReference type="AlphaFoldDB" id="A0AA40BD98"/>
<feature type="transmembrane region" description="Helical" evidence="1">
    <location>
        <begin position="159"/>
        <end position="177"/>
    </location>
</feature>
<gene>
    <name evidence="2" type="ORF">B0H67DRAFT_655241</name>
</gene>